<proteinExistence type="predicted"/>
<protein>
    <submittedName>
        <fullName evidence="1">Uncharacterized protein</fullName>
    </submittedName>
</protein>
<organism evidence="1 2">
    <name type="scientific">Digitaria exilis</name>
    <dbReference type="NCBI Taxonomy" id="1010633"/>
    <lineage>
        <taxon>Eukaryota</taxon>
        <taxon>Viridiplantae</taxon>
        <taxon>Streptophyta</taxon>
        <taxon>Embryophyta</taxon>
        <taxon>Tracheophyta</taxon>
        <taxon>Spermatophyta</taxon>
        <taxon>Magnoliopsida</taxon>
        <taxon>Liliopsida</taxon>
        <taxon>Poales</taxon>
        <taxon>Poaceae</taxon>
        <taxon>PACMAD clade</taxon>
        <taxon>Panicoideae</taxon>
        <taxon>Panicodae</taxon>
        <taxon>Paniceae</taxon>
        <taxon>Anthephorinae</taxon>
        <taxon>Digitaria</taxon>
    </lineage>
</organism>
<gene>
    <name evidence="1" type="ORF">HU200_050636</name>
</gene>
<comment type="caution">
    <text evidence="1">The sequence shown here is derived from an EMBL/GenBank/DDBJ whole genome shotgun (WGS) entry which is preliminary data.</text>
</comment>
<accession>A0A835AWY6</accession>
<evidence type="ECO:0000313" key="1">
    <source>
        <dbReference type="EMBL" id="KAF8670608.1"/>
    </source>
</evidence>
<evidence type="ECO:0000313" key="2">
    <source>
        <dbReference type="Proteomes" id="UP000636709"/>
    </source>
</evidence>
<keyword evidence="2" id="KW-1185">Reference proteome</keyword>
<dbReference type="Proteomes" id="UP000636709">
    <property type="component" value="Unassembled WGS sequence"/>
</dbReference>
<dbReference type="EMBL" id="JACEFO010002254">
    <property type="protein sequence ID" value="KAF8670608.1"/>
    <property type="molecule type" value="Genomic_DNA"/>
</dbReference>
<reference evidence="1" key="1">
    <citation type="submission" date="2020-07" db="EMBL/GenBank/DDBJ databases">
        <title>Genome sequence and genetic diversity analysis of an under-domesticated orphan crop, white fonio (Digitaria exilis).</title>
        <authorList>
            <person name="Bennetzen J.L."/>
            <person name="Chen S."/>
            <person name="Ma X."/>
            <person name="Wang X."/>
            <person name="Yssel A.E.J."/>
            <person name="Chaluvadi S.R."/>
            <person name="Johnson M."/>
            <person name="Gangashetty P."/>
            <person name="Hamidou F."/>
            <person name="Sanogo M.D."/>
            <person name="Zwaenepoel A."/>
            <person name="Wallace J."/>
            <person name="Van De Peer Y."/>
            <person name="Van Deynze A."/>
        </authorList>
    </citation>
    <scope>NUCLEOTIDE SEQUENCE</scope>
    <source>
        <tissue evidence="1">Leaves</tissue>
    </source>
</reference>
<sequence>MWKRTFGNSFKTVLLVKQVGCLWILVHWDSSLDFQTMIIHARERFNSVIFREVIIVTMCSIWKHCNNIIFYGGSLYFGSWRKIFMDKMKGVTLRAKPRVKDRINIWLSSLL</sequence>
<name>A0A835AWY6_9POAL</name>
<dbReference type="AlphaFoldDB" id="A0A835AWY6"/>